<comment type="similarity">
    <text evidence="1">Belongs to the ClpA/ClpB family.</text>
</comment>
<evidence type="ECO:0000256" key="1">
    <source>
        <dbReference type="ARBA" id="ARBA00008675"/>
    </source>
</evidence>
<name>W9RI33_9ROSA</name>
<protein>
    <recommendedName>
        <fullName evidence="5">Clp R domain-containing protein</fullName>
    </recommendedName>
</protein>
<dbReference type="InterPro" id="IPR051650">
    <property type="entry name" value="SL_signaling_regulator"/>
</dbReference>
<dbReference type="KEGG" id="mnt:21389025"/>
<evidence type="ECO:0000256" key="2">
    <source>
        <dbReference type="ARBA" id="ARBA00022737"/>
    </source>
</evidence>
<gene>
    <name evidence="6" type="ORF">L484_005563</name>
</gene>
<feature type="compositionally biased region" description="Acidic residues" evidence="4">
    <location>
        <begin position="981"/>
        <end position="990"/>
    </location>
</feature>
<dbReference type="AlphaFoldDB" id="W9RI33"/>
<feature type="region of interest" description="Disordered" evidence="4">
    <location>
        <begin position="978"/>
        <end position="1013"/>
    </location>
</feature>
<feature type="domain" description="Clp R" evidence="5">
    <location>
        <begin position="22"/>
        <end position="213"/>
    </location>
</feature>
<dbReference type="PANTHER" id="PTHR43572:SF3">
    <property type="entry name" value="PROTEIN SMAX1-LIKE 5"/>
    <property type="match status" value="1"/>
</dbReference>
<dbReference type="eggNOG" id="KOG1051">
    <property type="taxonomic scope" value="Eukaryota"/>
</dbReference>
<dbReference type="OrthoDB" id="1872342at2759"/>
<feature type="compositionally biased region" description="Low complexity" evidence="4">
    <location>
        <begin position="1"/>
        <end position="16"/>
    </location>
</feature>
<feature type="region of interest" description="Disordered" evidence="4">
    <location>
        <begin position="1"/>
        <end position="20"/>
    </location>
</feature>
<dbReference type="InterPro" id="IPR027417">
    <property type="entry name" value="P-loop_NTPase"/>
</dbReference>
<dbReference type="Pfam" id="PF23569">
    <property type="entry name" value="NBD_SMAX1"/>
    <property type="match status" value="1"/>
</dbReference>
<dbReference type="SUPFAM" id="SSF81923">
    <property type="entry name" value="Double Clp-N motif"/>
    <property type="match status" value="1"/>
</dbReference>
<reference evidence="7" key="1">
    <citation type="submission" date="2013-01" db="EMBL/GenBank/DDBJ databases">
        <title>Draft Genome Sequence of a Mulberry Tree, Morus notabilis C.K. Schneid.</title>
        <authorList>
            <person name="He N."/>
            <person name="Zhao S."/>
        </authorList>
    </citation>
    <scope>NUCLEOTIDE SEQUENCE</scope>
</reference>
<dbReference type="Gene3D" id="3.40.50.300">
    <property type="entry name" value="P-loop containing nucleotide triphosphate hydrolases"/>
    <property type="match status" value="1"/>
</dbReference>
<dbReference type="PROSITE" id="PS51903">
    <property type="entry name" value="CLP_R"/>
    <property type="match status" value="1"/>
</dbReference>
<evidence type="ECO:0000259" key="5">
    <source>
        <dbReference type="PROSITE" id="PS51903"/>
    </source>
</evidence>
<feature type="region of interest" description="Disordered" evidence="4">
    <location>
        <begin position="140"/>
        <end position="162"/>
    </location>
</feature>
<keyword evidence="7" id="KW-1185">Reference proteome</keyword>
<evidence type="ECO:0000313" key="6">
    <source>
        <dbReference type="EMBL" id="EXB55430.1"/>
    </source>
</evidence>
<dbReference type="SUPFAM" id="SSF52540">
    <property type="entry name" value="P-loop containing nucleoside triphosphate hydrolases"/>
    <property type="match status" value="1"/>
</dbReference>
<evidence type="ECO:0000256" key="4">
    <source>
        <dbReference type="SAM" id="MobiDB-lite"/>
    </source>
</evidence>
<organism evidence="6 7">
    <name type="scientific">Morus notabilis</name>
    <dbReference type="NCBI Taxonomy" id="981085"/>
    <lineage>
        <taxon>Eukaryota</taxon>
        <taxon>Viridiplantae</taxon>
        <taxon>Streptophyta</taxon>
        <taxon>Embryophyta</taxon>
        <taxon>Tracheophyta</taxon>
        <taxon>Spermatophyta</taxon>
        <taxon>Magnoliopsida</taxon>
        <taxon>eudicotyledons</taxon>
        <taxon>Gunneridae</taxon>
        <taxon>Pentapetalae</taxon>
        <taxon>rosids</taxon>
        <taxon>fabids</taxon>
        <taxon>Rosales</taxon>
        <taxon>Moraceae</taxon>
        <taxon>Moreae</taxon>
        <taxon>Morus</taxon>
    </lineage>
</organism>
<dbReference type="InterPro" id="IPR004176">
    <property type="entry name" value="Clp_R_N"/>
</dbReference>
<dbReference type="Proteomes" id="UP000030645">
    <property type="component" value="Unassembled WGS sequence"/>
</dbReference>
<dbReference type="PANTHER" id="PTHR43572">
    <property type="entry name" value="CHAPERONE PROTEIN CLPD, CHLOROPLASTIC"/>
    <property type="match status" value="1"/>
</dbReference>
<proteinExistence type="inferred from homology"/>
<dbReference type="STRING" id="981085.W9RI33"/>
<dbReference type="InterPro" id="IPR036628">
    <property type="entry name" value="Clp_N_dom_sf"/>
</dbReference>
<accession>W9RI33</accession>
<evidence type="ECO:0000256" key="3">
    <source>
        <dbReference type="PROSITE-ProRule" id="PRU01251"/>
    </source>
</evidence>
<evidence type="ECO:0000313" key="7">
    <source>
        <dbReference type="Proteomes" id="UP000030645"/>
    </source>
</evidence>
<sequence length="1151" mass="129148">MRSGGFTSSTSSSSSTTGGGVLEQTLTAEAATVLKHSLTLARRRGHAHLTPLHVAATLLSSSRHRSSSLFRTACLNSPITTTTTTNHIPPLQCRALELCFNVALNRLPCTNSTSTAPPIHHHYYHHPSLSNALIAALKRAQAHQRRGSIEQQQQQHHHHPQQQPLLAIKVELESLIISILDDPSVSRVMREAGFSSTAVKTSLENYYYNTNTSSSSSSSTSSPLTYFHYYNHNNPSGGIFSSPSSPDHHHHLPSLSFIWPHNSNSSIHEYRQNSPFHLFSTPATSSTTAFVKEEDVKLVLEALSRNNNTVIMKRRNTVVVGDSDAITEGVVAELMRRFEKGEVPHQELKQTRFLKLLEFFSPVSSLRLMKRQDVENGLLELKTNLRQHHHHHQGSSVIIYTGDLKWTVHDDDQQHHDHPAVPKYSPVDHLVEEIAGLVNYNHDDDDDDHIMNKKVWIMGSGSYQTYMRCQMRKPPLEIQWSLQAVSVPSSAGLGLTLNHQPPNLLNYSSVHESRIMFSSQDQSHQNNAVDTKPSLFMLSSKLDCEDQQQNNKSNNDNNDKVMISLMCSECSSHFEKESQQLLLKSGHHNLPAWLQPHGTHHHQIMDDQMVELKKKWSRLCHSVHQGARHNDTSQIRAISSLLRKSYSSSSYPWWPTQSNNSILFQDSNSNISFADHPSPHPDLVPRFRRQQSSTTIEFNFGGSETRKHDQQAELEPSELGKEVKITLGLGNISLFSNDKELGKVERGELCRVLKENVPWQSETVPSIVEAMMVSESGTREITWLLIHGNDSIGKRRLACAVAESVLGSAHMLIHLKRKGDGNVGGRCQESDIEIITNALKSHKKIVVLVEDIDSADAQFMKFLSDGFETGKFGGQVKKKEANLGHAILILTKEAEFAGPVSDVNNKESVVIQMTLNISTEAKTRVTGTNFEALNLDRKRKAVVADWELPKKSKNLRTDAENKGFNDNVDLDLNVMAKGDREEEEEEEESEENKPGEVSPVSSDLTRETESVSNPGAFIESIENAFTFDRSPARDREMEQVFQGKMEKCFEEIISGEQINMVIRFRLEDRVLEEVCNGCGYFTNSLFEKWVKEVFEKAIKKVRLSSGKEQKGGLVVNVRLCLGGGNLEEGFILEDGFMGSCLPNKIQLFYKD</sequence>
<dbReference type="EMBL" id="KE344238">
    <property type="protein sequence ID" value="EXB55430.1"/>
    <property type="molecule type" value="Genomic_DNA"/>
</dbReference>
<keyword evidence="2 3" id="KW-0677">Repeat</keyword>
<dbReference type="Gene3D" id="1.10.1780.10">
    <property type="entry name" value="Clp, N-terminal domain"/>
    <property type="match status" value="1"/>
</dbReference>
<dbReference type="InterPro" id="IPR058680">
    <property type="entry name" value="NBD_SMAX1-like"/>
</dbReference>